<dbReference type="AlphaFoldDB" id="A0A382LXC7"/>
<proteinExistence type="predicted"/>
<dbReference type="InterPro" id="IPR052927">
    <property type="entry name" value="DCC_oxidoreductase"/>
</dbReference>
<dbReference type="PANTHER" id="PTHR33639">
    <property type="entry name" value="THIOL-DISULFIDE OXIDOREDUCTASE DCC"/>
    <property type="match status" value="1"/>
</dbReference>
<accession>A0A382LXC7</accession>
<feature type="non-terminal residue" evidence="2">
    <location>
        <position position="116"/>
    </location>
</feature>
<evidence type="ECO:0008006" key="3">
    <source>
        <dbReference type="Google" id="ProtNLM"/>
    </source>
</evidence>
<protein>
    <recommendedName>
        <fullName evidence="3">Thiol-disulfide oxidoreductase DCC</fullName>
    </recommendedName>
</protein>
<reference evidence="2" key="1">
    <citation type="submission" date="2018-05" db="EMBL/GenBank/DDBJ databases">
        <authorList>
            <person name="Lanie J.A."/>
            <person name="Ng W.-L."/>
            <person name="Kazmierczak K.M."/>
            <person name="Andrzejewski T.M."/>
            <person name="Davidsen T.M."/>
            <person name="Wayne K.J."/>
            <person name="Tettelin H."/>
            <person name="Glass J.I."/>
            <person name="Rusch D."/>
            <person name="Podicherti R."/>
            <person name="Tsui H.-C.T."/>
            <person name="Winkler M.E."/>
        </authorList>
    </citation>
    <scope>NUCLEOTIDE SEQUENCE</scope>
</reference>
<keyword evidence="1" id="KW-1133">Transmembrane helix</keyword>
<dbReference type="Pfam" id="PF04134">
    <property type="entry name" value="DCC1-like"/>
    <property type="match status" value="1"/>
</dbReference>
<sequence>MTNSNNNIIFFDGYCILCNSFIDFLFRRDKRQKLFFSPLQSKTASNIFPKLGYSSEEMGKFDSLVYLKNQHIKIRSDAVLSVLFDIGGIYRASVIFYLIPKFLRDVMYDQIASKRY</sequence>
<gene>
    <name evidence="2" type="ORF">METZ01_LOCUS294104</name>
</gene>
<dbReference type="EMBL" id="UINC01089838">
    <property type="protein sequence ID" value="SVC41250.1"/>
    <property type="molecule type" value="Genomic_DNA"/>
</dbReference>
<name>A0A382LXC7_9ZZZZ</name>
<keyword evidence="1" id="KW-0472">Membrane</keyword>
<evidence type="ECO:0000313" key="2">
    <source>
        <dbReference type="EMBL" id="SVC41250.1"/>
    </source>
</evidence>
<feature type="transmembrane region" description="Helical" evidence="1">
    <location>
        <begin position="78"/>
        <end position="99"/>
    </location>
</feature>
<dbReference type="GO" id="GO:0015035">
    <property type="term" value="F:protein-disulfide reductase activity"/>
    <property type="evidence" value="ECO:0007669"/>
    <property type="project" value="InterPro"/>
</dbReference>
<dbReference type="PANTHER" id="PTHR33639:SF2">
    <property type="entry name" value="DUF393 DOMAIN-CONTAINING PROTEIN"/>
    <property type="match status" value="1"/>
</dbReference>
<dbReference type="InterPro" id="IPR007263">
    <property type="entry name" value="DCC1-like"/>
</dbReference>
<keyword evidence="1" id="KW-0812">Transmembrane</keyword>
<organism evidence="2">
    <name type="scientific">marine metagenome</name>
    <dbReference type="NCBI Taxonomy" id="408172"/>
    <lineage>
        <taxon>unclassified sequences</taxon>
        <taxon>metagenomes</taxon>
        <taxon>ecological metagenomes</taxon>
    </lineage>
</organism>
<evidence type="ECO:0000256" key="1">
    <source>
        <dbReference type="SAM" id="Phobius"/>
    </source>
</evidence>